<dbReference type="InterPro" id="IPR014507">
    <property type="entry name" value="Baseplate_assembly_J_pred"/>
</dbReference>
<organism evidence="3 4">
    <name type="scientific">Rubrivivax gelatinosus</name>
    <name type="common">Rhodocyclus gelatinosus</name>
    <name type="synonym">Rhodopseudomonas gelatinosa</name>
    <dbReference type="NCBI Taxonomy" id="28068"/>
    <lineage>
        <taxon>Bacteria</taxon>
        <taxon>Pseudomonadati</taxon>
        <taxon>Pseudomonadota</taxon>
        <taxon>Betaproteobacteria</taxon>
        <taxon>Burkholderiales</taxon>
        <taxon>Sphaerotilaceae</taxon>
        <taxon>Rubrivivax</taxon>
    </lineage>
</organism>
<dbReference type="InterPro" id="IPR058531">
    <property type="entry name" value="Baseplate_J_M"/>
</dbReference>
<dbReference type="Pfam" id="PF26079">
    <property type="entry name" value="Baseplate_J_C"/>
    <property type="match status" value="1"/>
</dbReference>
<evidence type="ECO:0000313" key="4">
    <source>
        <dbReference type="Proteomes" id="UP000295106"/>
    </source>
</evidence>
<sequence>MSNAQLIDMSKLPAPTVVQTLDFETIFAGLKADLVAAYPDAADVLELESEPLTIWLQRTAYEVLLLRSQMNDAARAVMLAYATGSDLDQLGAFFGVERLVVTPADVEAIPPVEAVMESDDALRERIQLSPQGYTTAGPVGAYVYHARSASGQVLDASATSPSPGQVLVSVLSSTGDGTAGAELLATVAAALSAEDVRPITDEVVVQSATIVPYRIEATVYTLYGPDSSTVLSTIDTRIRAYAAAQHRIGRQPTLSGIYAALHIDGVQRVVLTSPAADVAVGATQASWCEEISITYGGTGD</sequence>
<evidence type="ECO:0000313" key="3">
    <source>
        <dbReference type="EMBL" id="TCP05698.1"/>
    </source>
</evidence>
<reference evidence="3 4" key="1">
    <citation type="submission" date="2019-03" db="EMBL/GenBank/DDBJ databases">
        <title>Genomic Encyclopedia of Type Strains, Phase IV (KMG-IV): sequencing the most valuable type-strain genomes for metagenomic binning, comparative biology and taxonomic classification.</title>
        <authorList>
            <person name="Goeker M."/>
        </authorList>
    </citation>
    <scope>NUCLEOTIDE SEQUENCE [LARGE SCALE GENOMIC DNA]</scope>
    <source>
        <strain evidence="3 4">DSM 1709</strain>
    </source>
</reference>
<dbReference type="PANTHER" id="PTHR35862">
    <property type="entry name" value="FELS-2 PROPHAGE PROTEIN"/>
    <property type="match status" value="1"/>
</dbReference>
<feature type="domain" description="Baseplate J-like central" evidence="1">
    <location>
        <begin position="135"/>
        <end position="206"/>
    </location>
</feature>
<protein>
    <submittedName>
        <fullName evidence="3">Phage-related baseplate assembly protein</fullName>
    </submittedName>
</protein>
<dbReference type="InterPro" id="IPR058530">
    <property type="entry name" value="Baseplate_J-like_C"/>
</dbReference>
<dbReference type="RefSeq" id="WP_132644682.1">
    <property type="nucleotide sequence ID" value="NZ_NRRI01000002.1"/>
</dbReference>
<gene>
    <name evidence="3" type="ORF">EV684_101572</name>
</gene>
<evidence type="ECO:0000259" key="1">
    <source>
        <dbReference type="Pfam" id="PF26078"/>
    </source>
</evidence>
<dbReference type="PIRSF" id="PIRSF020481">
    <property type="entry name" value="BAP"/>
    <property type="match status" value="1"/>
</dbReference>
<evidence type="ECO:0000259" key="2">
    <source>
        <dbReference type="Pfam" id="PF26079"/>
    </source>
</evidence>
<dbReference type="PANTHER" id="PTHR35862:SF1">
    <property type="entry name" value="FELS-2 PROPHAGE PROTEIN"/>
    <property type="match status" value="1"/>
</dbReference>
<accession>A0A4V2SHM8</accession>
<feature type="domain" description="Baseplate J-like C-terminal" evidence="2">
    <location>
        <begin position="214"/>
        <end position="293"/>
    </location>
</feature>
<dbReference type="OrthoDB" id="9793802at2"/>
<dbReference type="AlphaFoldDB" id="A0A4V2SHM8"/>
<dbReference type="Proteomes" id="UP000295106">
    <property type="component" value="Unassembled WGS sequence"/>
</dbReference>
<dbReference type="Pfam" id="PF26078">
    <property type="entry name" value="Baseplate_J_M"/>
    <property type="match status" value="1"/>
</dbReference>
<dbReference type="EMBL" id="SLXD01000001">
    <property type="protein sequence ID" value="TCP05698.1"/>
    <property type="molecule type" value="Genomic_DNA"/>
</dbReference>
<proteinExistence type="predicted"/>
<name>A0A4V2SHM8_RUBGE</name>
<comment type="caution">
    <text evidence="3">The sequence shown here is derived from an EMBL/GenBank/DDBJ whole genome shotgun (WGS) entry which is preliminary data.</text>
</comment>
<dbReference type="InterPro" id="IPR052726">
    <property type="entry name" value="Phage_Baseplate_Hub"/>
</dbReference>